<name>G2YQC9_BOTF4</name>
<dbReference type="InParanoid" id="G2YQC9"/>
<proteinExistence type="predicted"/>
<evidence type="ECO:0000313" key="3">
    <source>
        <dbReference type="Proteomes" id="UP000008177"/>
    </source>
</evidence>
<protein>
    <submittedName>
        <fullName evidence="2">Uncharacterized protein</fullName>
    </submittedName>
</protein>
<gene>
    <name evidence="2" type="ORF">BofuT4_uP133810.1</name>
</gene>
<evidence type="ECO:0000256" key="1">
    <source>
        <dbReference type="SAM" id="MobiDB-lite"/>
    </source>
</evidence>
<organism evidence="2 3">
    <name type="scientific">Botryotinia fuckeliana (strain T4)</name>
    <name type="common">Noble rot fungus</name>
    <name type="synonym">Botrytis cinerea</name>
    <dbReference type="NCBI Taxonomy" id="999810"/>
    <lineage>
        <taxon>Eukaryota</taxon>
        <taxon>Fungi</taxon>
        <taxon>Dikarya</taxon>
        <taxon>Ascomycota</taxon>
        <taxon>Pezizomycotina</taxon>
        <taxon>Leotiomycetes</taxon>
        <taxon>Helotiales</taxon>
        <taxon>Sclerotiniaceae</taxon>
        <taxon>Botrytis</taxon>
    </lineage>
</organism>
<accession>G2YQC9</accession>
<dbReference type="AlphaFoldDB" id="G2YQC9"/>
<dbReference type="Proteomes" id="UP000008177">
    <property type="component" value="Unplaced contigs"/>
</dbReference>
<feature type="region of interest" description="Disordered" evidence="1">
    <location>
        <begin position="29"/>
        <end position="59"/>
    </location>
</feature>
<dbReference type="EMBL" id="FQ790348">
    <property type="protein sequence ID" value="CCD53827.1"/>
    <property type="molecule type" value="Genomic_DNA"/>
</dbReference>
<dbReference type="HOGENOM" id="CLU_2960515_0_0_1"/>
<sequence>MSAACEKEVSTVVETEKLNDQKKLNRRLKISVDNDRIPHGRARRSQKSLSRARSEAASK</sequence>
<reference evidence="3" key="1">
    <citation type="journal article" date="2011" name="PLoS Genet.">
        <title>Genomic analysis of the necrotrophic fungal pathogens Sclerotinia sclerotiorum and Botrytis cinerea.</title>
        <authorList>
            <person name="Amselem J."/>
            <person name="Cuomo C.A."/>
            <person name="van Kan J.A."/>
            <person name="Viaud M."/>
            <person name="Benito E.P."/>
            <person name="Couloux A."/>
            <person name="Coutinho P.M."/>
            <person name="de Vries R.P."/>
            <person name="Dyer P.S."/>
            <person name="Fillinger S."/>
            <person name="Fournier E."/>
            <person name="Gout L."/>
            <person name="Hahn M."/>
            <person name="Kohn L."/>
            <person name="Lapalu N."/>
            <person name="Plummer K.M."/>
            <person name="Pradier J.M."/>
            <person name="Quevillon E."/>
            <person name="Sharon A."/>
            <person name="Simon A."/>
            <person name="ten Have A."/>
            <person name="Tudzynski B."/>
            <person name="Tudzynski P."/>
            <person name="Wincker P."/>
            <person name="Andrew M."/>
            <person name="Anthouard V."/>
            <person name="Beever R.E."/>
            <person name="Beffa R."/>
            <person name="Benoit I."/>
            <person name="Bouzid O."/>
            <person name="Brault B."/>
            <person name="Chen Z."/>
            <person name="Choquer M."/>
            <person name="Collemare J."/>
            <person name="Cotton P."/>
            <person name="Danchin E.G."/>
            <person name="Da Silva C."/>
            <person name="Gautier A."/>
            <person name="Giraud C."/>
            <person name="Giraud T."/>
            <person name="Gonzalez C."/>
            <person name="Grossetete S."/>
            <person name="Guldener U."/>
            <person name="Henrissat B."/>
            <person name="Howlett B.J."/>
            <person name="Kodira C."/>
            <person name="Kretschmer M."/>
            <person name="Lappartient A."/>
            <person name="Leroch M."/>
            <person name="Levis C."/>
            <person name="Mauceli E."/>
            <person name="Neuveglise C."/>
            <person name="Oeser B."/>
            <person name="Pearson M."/>
            <person name="Poulain J."/>
            <person name="Poussereau N."/>
            <person name="Quesneville H."/>
            <person name="Rascle C."/>
            <person name="Schumacher J."/>
            <person name="Segurens B."/>
            <person name="Sexton A."/>
            <person name="Silva E."/>
            <person name="Sirven C."/>
            <person name="Soanes D.M."/>
            <person name="Talbot N.J."/>
            <person name="Templeton M."/>
            <person name="Yandava C."/>
            <person name="Yarden O."/>
            <person name="Zeng Q."/>
            <person name="Rollins J.A."/>
            <person name="Lebrun M.H."/>
            <person name="Dickman M."/>
        </authorList>
    </citation>
    <scope>NUCLEOTIDE SEQUENCE [LARGE SCALE GENOMIC DNA]</scope>
    <source>
        <strain evidence="3">T4</strain>
    </source>
</reference>
<evidence type="ECO:0000313" key="2">
    <source>
        <dbReference type="EMBL" id="CCD53827.1"/>
    </source>
</evidence>